<organism evidence="2 3">
    <name type="scientific">Phytohabitans maris</name>
    <dbReference type="NCBI Taxonomy" id="3071409"/>
    <lineage>
        <taxon>Bacteria</taxon>
        <taxon>Bacillati</taxon>
        <taxon>Actinomycetota</taxon>
        <taxon>Actinomycetes</taxon>
        <taxon>Micromonosporales</taxon>
        <taxon>Micromonosporaceae</taxon>
    </lineage>
</organism>
<accession>A0ABU0ZEK5</accession>
<evidence type="ECO:0000313" key="3">
    <source>
        <dbReference type="Proteomes" id="UP001230908"/>
    </source>
</evidence>
<dbReference type="EMBL" id="JAVHUY010000010">
    <property type="protein sequence ID" value="MDQ7905485.1"/>
    <property type="molecule type" value="Genomic_DNA"/>
</dbReference>
<dbReference type="Proteomes" id="UP001230908">
    <property type="component" value="Unassembled WGS sequence"/>
</dbReference>
<gene>
    <name evidence="2" type="ORF">RB614_13220</name>
</gene>
<dbReference type="SUPFAM" id="SSF142823">
    <property type="entry name" value="ComB-like"/>
    <property type="match status" value="1"/>
</dbReference>
<keyword evidence="3" id="KW-1185">Reference proteome</keyword>
<evidence type="ECO:0000256" key="1">
    <source>
        <dbReference type="ARBA" id="ARBA00021948"/>
    </source>
</evidence>
<dbReference type="Gene3D" id="3.90.1560.10">
    <property type="entry name" value="ComB-like"/>
    <property type="match status" value="1"/>
</dbReference>
<dbReference type="Pfam" id="PF04029">
    <property type="entry name" value="2-ph_phosp"/>
    <property type="match status" value="1"/>
</dbReference>
<reference evidence="2 3" key="1">
    <citation type="submission" date="2023-08" db="EMBL/GenBank/DDBJ databases">
        <title>Phytohabitans sansha sp. nov., isolated from marine sediment.</title>
        <authorList>
            <person name="Zhao Y."/>
            <person name="Yi K."/>
        </authorList>
    </citation>
    <scope>NUCLEOTIDE SEQUENCE [LARGE SCALE GENOMIC DNA]</scope>
    <source>
        <strain evidence="2 3">ZYX-F-186</strain>
    </source>
</reference>
<dbReference type="RefSeq" id="WP_308712752.1">
    <property type="nucleotide sequence ID" value="NZ_JAVHUY010000010.1"/>
</dbReference>
<name>A0ABU0ZEK5_9ACTN</name>
<proteinExistence type="predicted"/>
<evidence type="ECO:0000313" key="2">
    <source>
        <dbReference type="EMBL" id="MDQ7905485.1"/>
    </source>
</evidence>
<dbReference type="InterPro" id="IPR036702">
    <property type="entry name" value="ComB-like_sf"/>
</dbReference>
<protein>
    <recommendedName>
        <fullName evidence="1">Probable 2-phosphosulfolactate phosphatase</fullName>
    </recommendedName>
</protein>
<comment type="caution">
    <text evidence="2">The sequence shown here is derived from an EMBL/GenBank/DDBJ whole genome shotgun (WGS) entry which is preliminary data.</text>
</comment>
<sequence>MPEPVFAQPGAGVRFDWGLAGAAELGRVCAVLVVVDVLSFTTSVDVAVGRGMRVHPFPWGAQADDFARRVGAVAAVGRRAVSRERPWSLSPATLRSAPVVPDLVLPSPNGSAISAAASATGLPVVAGCVRNARAVARWLLSHGYGSRQSPIGVVAAGERWPDGTLRPGVEDLLGAAAVLDGLAEASGGLSVEAAVALSALTGVPDVPAAIRGCASSRELAETGFAEDVEIAVELGASPVVPILQAGYFGASQV</sequence>
<dbReference type="InterPro" id="IPR005238">
    <property type="entry name" value="ComB-like"/>
</dbReference>